<keyword evidence="1" id="KW-1133">Transmembrane helix</keyword>
<sequence length="206" mass="21509">MGKIIKLGLVLFVITAVTGLILGAVHTITLEPIREAQAREKNEALAATLPGATEFKKLQPSENAGIIKEIYEGSSGGKTVGYNFTVTPKGYGGPIELIVGISNEGRVMDIKILSHSETPGLGAKAVEKPFAGQFKDKLIEKLFVTKTPAEAEDQIQAISGATITSSAVVAGVNEALAYWKANFSGGAQADMTGEAASDSKTSEEAN</sequence>
<comment type="cofactor">
    <cofactor evidence="1">
        <name>FMN</name>
        <dbReference type="ChEBI" id="CHEBI:58210"/>
    </cofactor>
</comment>
<name>A0A1B2I930_9BACT</name>
<gene>
    <name evidence="1" type="primary">rnfG</name>
    <name evidence="2" type="ORF">BED41_15975</name>
</gene>
<keyword evidence="1" id="KW-0249">Electron transport</keyword>
<keyword evidence="1" id="KW-1003">Cell membrane</keyword>
<dbReference type="InterPro" id="IPR010209">
    <property type="entry name" value="Ion_transpt_RnfG/RsxG"/>
</dbReference>
<protein>
    <recommendedName>
        <fullName evidence="1">Ion-translocating oxidoreductase complex subunit G</fullName>
        <ecNumber evidence="1">7.-.-.-</ecNumber>
    </recommendedName>
    <alternativeName>
        <fullName evidence="1">Rnf electron transport complex subunit G</fullName>
    </alternativeName>
</protein>
<feature type="modified residue" description="FMN phosphoryl threonine" evidence="1">
    <location>
        <position position="162"/>
    </location>
</feature>
<keyword evidence="1" id="KW-0813">Transport</keyword>
<dbReference type="NCBIfam" id="TIGR01947">
    <property type="entry name" value="rnfG"/>
    <property type="match status" value="1"/>
</dbReference>
<keyword evidence="1" id="KW-0472">Membrane</keyword>
<dbReference type="AlphaFoldDB" id="A0A1B2I930"/>
<dbReference type="HAMAP" id="MF_00479">
    <property type="entry name" value="RsxG_RnfG"/>
    <property type="match status" value="1"/>
</dbReference>
<evidence type="ECO:0000313" key="3">
    <source>
        <dbReference type="Proteomes" id="UP000093044"/>
    </source>
</evidence>
<accession>A0A1B2I930</accession>
<dbReference type="STRING" id="1197717.BED41_15975"/>
<proteinExistence type="inferred from homology"/>
<dbReference type="Pfam" id="PF04205">
    <property type="entry name" value="FMN_bind"/>
    <property type="match status" value="1"/>
</dbReference>
<keyword evidence="3" id="KW-1185">Reference proteome</keyword>
<dbReference type="OrthoDB" id="9794010at2"/>
<evidence type="ECO:0000313" key="2">
    <source>
        <dbReference type="EMBL" id="ANZ46466.1"/>
    </source>
</evidence>
<comment type="subcellular location">
    <subcellularLocation>
        <location evidence="1">Cell membrane</location>
        <topology evidence="1">Single-pass membrane protein</topology>
    </subcellularLocation>
</comment>
<organism evidence="2 3">
    <name type="scientific">Cloacibacillus porcorum</name>
    <dbReference type="NCBI Taxonomy" id="1197717"/>
    <lineage>
        <taxon>Bacteria</taxon>
        <taxon>Thermotogati</taxon>
        <taxon>Synergistota</taxon>
        <taxon>Synergistia</taxon>
        <taxon>Synergistales</taxon>
        <taxon>Synergistaceae</taxon>
        <taxon>Cloacibacillus</taxon>
    </lineage>
</organism>
<dbReference type="EMBL" id="CP016757">
    <property type="protein sequence ID" value="ANZ46466.1"/>
    <property type="molecule type" value="Genomic_DNA"/>
</dbReference>
<dbReference type="PANTHER" id="PTHR36118:SF1">
    <property type="entry name" value="ION-TRANSLOCATING OXIDOREDUCTASE COMPLEX SUBUNIT G"/>
    <property type="match status" value="1"/>
</dbReference>
<comment type="function">
    <text evidence="1">Part of a membrane-bound complex that couples electron transfer with translocation of ions across the membrane.</text>
</comment>
<comment type="subunit">
    <text evidence="1">The complex is composed of six subunits: RnfA, RnfB, RnfC, RnfD, RnfE and RnfG.</text>
</comment>
<comment type="similarity">
    <text evidence="1">Belongs to the RnfG family.</text>
</comment>
<dbReference type="GO" id="GO:0010181">
    <property type="term" value="F:FMN binding"/>
    <property type="evidence" value="ECO:0007669"/>
    <property type="project" value="InterPro"/>
</dbReference>
<keyword evidence="1" id="KW-0285">Flavoprotein</keyword>
<dbReference type="Proteomes" id="UP000093044">
    <property type="component" value="Chromosome"/>
</dbReference>
<dbReference type="GO" id="GO:0005886">
    <property type="term" value="C:plasma membrane"/>
    <property type="evidence" value="ECO:0007669"/>
    <property type="project" value="UniProtKB-SubCell"/>
</dbReference>
<keyword evidence="1" id="KW-1278">Translocase</keyword>
<keyword evidence="1" id="KW-0288">FMN</keyword>
<dbReference type="GO" id="GO:0022900">
    <property type="term" value="P:electron transport chain"/>
    <property type="evidence" value="ECO:0007669"/>
    <property type="project" value="UniProtKB-UniRule"/>
</dbReference>
<dbReference type="GeneID" id="83059344"/>
<evidence type="ECO:0000256" key="1">
    <source>
        <dbReference type="HAMAP-Rule" id="MF_00479"/>
    </source>
</evidence>
<keyword evidence="1" id="KW-0597">Phosphoprotein</keyword>
<dbReference type="SMART" id="SM00900">
    <property type="entry name" value="FMN_bind"/>
    <property type="match status" value="1"/>
</dbReference>
<dbReference type="InterPro" id="IPR007329">
    <property type="entry name" value="FMN-bd"/>
</dbReference>
<dbReference type="RefSeq" id="WP_066748646.1">
    <property type="nucleotide sequence ID" value="NZ_CALCLR010000116.1"/>
</dbReference>
<reference evidence="2" key="1">
    <citation type="submission" date="2016-08" db="EMBL/GenBank/DDBJ databases">
        <title>Complete genome of Cloacibacillus porcorum.</title>
        <authorList>
            <person name="Looft T."/>
            <person name="Bayles D.O."/>
            <person name="Alt D.P."/>
        </authorList>
    </citation>
    <scope>NUCLEOTIDE SEQUENCE [LARGE SCALE GENOMIC DNA]</scope>
    <source>
        <strain evidence="2">CL-84</strain>
    </source>
</reference>
<dbReference type="GO" id="GO:0009055">
    <property type="term" value="F:electron transfer activity"/>
    <property type="evidence" value="ECO:0007669"/>
    <property type="project" value="InterPro"/>
</dbReference>
<dbReference type="PANTHER" id="PTHR36118">
    <property type="entry name" value="ION-TRANSLOCATING OXIDOREDUCTASE COMPLEX SUBUNIT G"/>
    <property type="match status" value="1"/>
</dbReference>
<dbReference type="EC" id="7.-.-.-" evidence="1"/>
<dbReference type="KEGG" id="cpor:BED41_15975"/>
<keyword evidence="1" id="KW-0812">Transmembrane</keyword>
<dbReference type="PIRSF" id="PIRSF006091">
    <property type="entry name" value="E_trnsport_RnfG"/>
    <property type="match status" value="1"/>
</dbReference>